<feature type="signal peptide" evidence="1">
    <location>
        <begin position="1"/>
        <end position="16"/>
    </location>
</feature>
<protein>
    <submittedName>
        <fullName evidence="2">Uncharacterized protein</fullName>
    </submittedName>
</protein>
<dbReference type="AlphaFoldDB" id="A0AAV4RDK5"/>
<dbReference type="EMBL" id="BPLR01007585">
    <property type="protein sequence ID" value="GIY18192.1"/>
    <property type="molecule type" value="Genomic_DNA"/>
</dbReference>
<accession>A0AAV4RDK5</accession>
<gene>
    <name evidence="2" type="ORF">CEXT_299091</name>
</gene>
<reference evidence="2 3" key="1">
    <citation type="submission" date="2021-06" db="EMBL/GenBank/DDBJ databases">
        <title>Caerostris extrusa draft genome.</title>
        <authorList>
            <person name="Kono N."/>
            <person name="Arakawa K."/>
        </authorList>
    </citation>
    <scope>NUCLEOTIDE SEQUENCE [LARGE SCALE GENOMIC DNA]</scope>
</reference>
<dbReference type="Proteomes" id="UP001054945">
    <property type="component" value="Unassembled WGS sequence"/>
</dbReference>
<feature type="chain" id="PRO_5043741589" evidence="1">
    <location>
        <begin position="17"/>
        <end position="205"/>
    </location>
</feature>
<comment type="caution">
    <text evidence="2">The sequence shown here is derived from an EMBL/GenBank/DDBJ whole genome shotgun (WGS) entry which is preliminary data.</text>
</comment>
<proteinExistence type="predicted"/>
<evidence type="ECO:0000313" key="2">
    <source>
        <dbReference type="EMBL" id="GIY18192.1"/>
    </source>
</evidence>
<keyword evidence="3" id="KW-1185">Reference proteome</keyword>
<organism evidence="2 3">
    <name type="scientific">Caerostris extrusa</name>
    <name type="common">Bark spider</name>
    <name type="synonym">Caerostris bankana</name>
    <dbReference type="NCBI Taxonomy" id="172846"/>
    <lineage>
        <taxon>Eukaryota</taxon>
        <taxon>Metazoa</taxon>
        <taxon>Ecdysozoa</taxon>
        <taxon>Arthropoda</taxon>
        <taxon>Chelicerata</taxon>
        <taxon>Arachnida</taxon>
        <taxon>Araneae</taxon>
        <taxon>Araneomorphae</taxon>
        <taxon>Entelegynae</taxon>
        <taxon>Araneoidea</taxon>
        <taxon>Araneidae</taxon>
        <taxon>Caerostris</taxon>
    </lineage>
</organism>
<name>A0AAV4RDK5_CAEEX</name>
<sequence>MNYGLLLLPALRRTLASITAGKVVTALQKRYLQKLSLIEKRLKKAVLHSISFPRPPEDRGKNLPSLLEEELNYGLLPLPALRRTPRFNHSPEKAVTALQRKIFTKLSLIEKAVKKLCTDFVPCSKSSNALMRKGPFLHFECSFEVSSPPRRQGKKNLPSLLEEELNYGLLPLPTLRTPRFNHSPEKAVTALQKDIYKIVPNRKSG</sequence>
<evidence type="ECO:0000256" key="1">
    <source>
        <dbReference type="SAM" id="SignalP"/>
    </source>
</evidence>
<evidence type="ECO:0000313" key="3">
    <source>
        <dbReference type="Proteomes" id="UP001054945"/>
    </source>
</evidence>
<keyword evidence="1" id="KW-0732">Signal</keyword>